<feature type="repeat" description="WD" evidence="3">
    <location>
        <begin position="801"/>
        <end position="842"/>
    </location>
</feature>
<dbReference type="PROSITE" id="PS50837">
    <property type="entry name" value="NACHT"/>
    <property type="match status" value="1"/>
</dbReference>
<sequence>MPCCLPLPWSRDRPDTDTLPSPRSLTERNGWVVLRRVLKTVGEGCDMFFPLKAALVGVVAAMELVDAVKDADDGYAKIASRLNGFQTIFDQYQSPEDIPPTVQRRLERLSEGLKPIQKNIMKKLHRARAVRVVEAWSDAEDIKRMFEKIATLVQQFQFGCSLNVERRVEDIAAQFILANLGHVPDADIDAQRGDACMENTRVRLLDDIDDWSRGSDVARIFWLDGMAGTGKSAIARSVCHMLREAGLLAGSFFCSRGIREDVGCIIPTLSMSLARRNASYRAALVDILSSNPDIGHYTVELQIEHLLEKPLGAAVLNKRPTLVFVVDALDECSNLGATKAMLSAIVSCSPRTPIKFFLTSRPEHHIRTQFISAGHDRYHTLRLHDIEKDIVEADIRHYCRRRLQKIRITCEEQNPSHAFPLEWPSDRDIEYVTLKAGKLFIYAFTAISYIEESPVQRLLGLANPQNPAERPLTEPLDEMYGRVLTSALDSNLRTQDEIKTTRRLLAIILMLRESLSVKALSELIGISTQDIRTMLERLHAVVYTPMENDSGAIATFHASFEDYLTSPARAPEAFRIDHSDGHEALANACIRVMASDMLHFNVPGFCTSYLSNLQQVFAPIPTWLVYSCLHWVHHFIRIRDPSPLLPSIYSVLQRKTLFWIEVLSASGNVRLAVGLLHRLLTAENLLFPDMIEFLRDAKQFIILGYQAIEFSAPHIYLSALPALSASSMIAKTFWPIFRNVLKYDVAGIHRSQSPLLQMSGHAGAIYSVAFSPDGTRVASGSHDGTVRIWDTRTGDLMMNALEGHDGAVGCVAFSPNGMQIVTGSHDGTLRLWNARTGEVAMDALEAHSKGVRCVAFSPNGTQIVSGSWDCTLRLWDAVTGSPLGDAIEGHTAVVNSVMFAPDGLQIVSASHDRTIRLWDLTTGKEAMEPLSGHTNYIQSAAFSPDGTRIVSGSSDTTIRLWDAKTGAPIIDPLVGHSDSVLSIAFSPDGTQIISGSADKTVRLWDAATGHLVMQPLEGHSDYVWSVGFSPDGSTVVSSSEDKTIRIWSAGGIDMGHSGKVYCVAFMPDGAQVASGSKDKTVSLWNVQTGVSVLHSLRGHTGLVKCIAVSPDGSCIASGSADKAIRLWDTRTGQQVANPVRGHGNWVYCVAFSPDGTRIISGSSDRTIRIWSARTGRPVMEPLEGHSDTIWSVAISPDGTQIVSGSADTTLQLWNAMTGERLGGPLKGHSDWVFSVAFSPNGARIASASRDNTIQLWDARTGDTVMEPLRGHTNAVVSVSFSPDGTVIVSGSQDATVRLWNTTTGVPVMKPLEGHSDTVWSVAFSPDGTRVVSGSSDDTIRVWDVMPGDSWMGSQGGQGSTNWSAIASSMTSLVMLRPAHSLNPDGSVTTQSSQMSQAGSEELHNPSYFRLDSGWVKGPRDEMIMWIPKDYYRGVMMPRAKVLIGRYRATLDVSRFAHGDRWTDCYTPNITSGNP</sequence>
<feature type="repeat" description="WD" evidence="3">
    <location>
        <begin position="1182"/>
        <end position="1223"/>
    </location>
</feature>
<evidence type="ECO:0000256" key="3">
    <source>
        <dbReference type="PROSITE-ProRule" id="PRU00221"/>
    </source>
</evidence>
<dbReference type="PANTHER" id="PTHR44129">
    <property type="entry name" value="WD REPEAT-CONTAINING PROTEIN POP1"/>
    <property type="match status" value="1"/>
</dbReference>
<dbReference type="InterPro" id="IPR015943">
    <property type="entry name" value="WD40/YVTN_repeat-like_dom_sf"/>
</dbReference>
<gene>
    <name evidence="5" type="ORF">CERSUDRAFT_156183</name>
</gene>
<keyword evidence="6" id="KW-1185">Reference proteome</keyword>
<dbReference type="Gene3D" id="3.40.50.300">
    <property type="entry name" value="P-loop containing nucleotide triphosphate hydrolases"/>
    <property type="match status" value="1"/>
</dbReference>
<dbReference type="HOGENOM" id="CLU_000288_6_3_1"/>
<dbReference type="CDD" id="cd00200">
    <property type="entry name" value="WD40"/>
    <property type="match status" value="2"/>
</dbReference>
<feature type="repeat" description="WD" evidence="3">
    <location>
        <begin position="1139"/>
        <end position="1180"/>
    </location>
</feature>
<dbReference type="PROSITE" id="PS50294">
    <property type="entry name" value="WD_REPEATS_REGION"/>
    <property type="match status" value="14"/>
</dbReference>
<feature type="repeat" description="WD" evidence="3">
    <location>
        <begin position="930"/>
        <end position="971"/>
    </location>
</feature>
<keyword evidence="1 3" id="KW-0853">WD repeat</keyword>
<dbReference type="PROSITE" id="PS00678">
    <property type="entry name" value="WD_REPEATS_1"/>
    <property type="match status" value="11"/>
</dbReference>
<dbReference type="InterPro" id="IPR036537">
    <property type="entry name" value="Adaptor_Cbl_N_dom_sf"/>
</dbReference>
<dbReference type="Pfam" id="PF00400">
    <property type="entry name" value="WD40"/>
    <property type="match status" value="14"/>
</dbReference>
<dbReference type="SUPFAM" id="SSF50978">
    <property type="entry name" value="WD40 repeat-like"/>
    <property type="match status" value="2"/>
</dbReference>
<protein>
    <recommendedName>
        <fullName evidence="4">NACHT domain-containing protein</fullName>
    </recommendedName>
</protein>
<feature type="repeat" description="WD" evidence="3">
    <location>
        <begin position="887"/>
        <end position="928"/>
    </location>
</feature>
<feature type="repeat" description="WD" evidence="3">
    <location>
        <begin position="1225"/>
        <end position="1266"/>
    </location>
</feature>
<dbReference type="SUPFAM" id="SSF52540">
    <property type="entry name" value="P-loop containing nucleoside triphosphate hydrolases"/>
    <property type="match status" value="1"/>
</dbReference>
<dbReference type="CDD" id="cd21037">
    <property type="entry name" value="MLKL_NTD"/>
    <property type="match status" value="1"/>
</dbReference>
<feature type="repeat" description="WD" evidence="3">
    <location>
        <begin position="973"/>
        <end position="1014"/>
    </location>
</feature>
<dbReference type="InterPro" id="IPR027417">
    <property type="entry name" value="P-loop_NTPase"/>
</dbReference>
<dbReference type="PROSITE" id="PS50082">
    <property type="entry name" value="WD_REPEATS_2"/>
    <property type="match status" value="14"/>
</dbReference>
<dbReference type="EMBL" id="KB445798">
    <property type="protein sequence ID" value="EMD36505.1"/>
    <property type="molecule type" value="Genomic_DNA"/>
</dbReference>
<dbReference type="InterPro" id="IPR056884">
    <property type="entry name" value="NPHP3-like_N"/>
</dbReference>
<dbReference type="Proteomes" id="UP000016930">
    <property type="component" value="Unassembled WGS sequence"/>
</dbReference>
<dbReference type="InterPro" id="IPR020472">
    <property type="entry name" value="WD40_PAC1"/>
</dbReference>
<dbReference type="Pfam" id="PF24883">
    <property type="entry name" value="NPHP3_N"/>
    <property type="match status" value="1"/>
</dbReference>
<dbReference type="InterPro" id="IPR036322">
    <property type="entry name" value="WD40_repeat_dom_sf"/>
</dbReference>
<dbReference type="SMART" id="SM00320">
    <property type="entry name" value="WD40"/>
    <property type="match status" value="14"/>
</dbReference>
<dbReference type="OrthoDB" id="538223at2759"/>
<evidence type="ECO:0000256" key="1">
    <source>
        <dbReference type="ARBA" id="ARBA00022574"/>
    </source>
</evidence>
<dbReference type="Gene3D" id="2.130.10.10">
    <property type="entry name" value="YVTN repeat-like/Quinoprotein amine dehydrogenase"/>
    <property type="match status" value="6"/>
</dbReference>
<dbReference type="InterPro" id="IPR019775">
    <property type="entry name" value="WD40_repeat_CS"/>
</dbReference>
<feature type="repeat" description="WD" evidence="3">
    <location>
        <begin position="1053"/>
        <end position="1094"/>
    </location>
</feature>
<dbReference type="GO" id="GO:0007166">
    <property type="term" value="P:cell surface receptor signaling pathway"/>
    <property type="evidence" value="ECO:0007669"/>
    <property type="project" value="InterPro"/>
</dbReference>
<dbReference type="PRINTS" id="PR00320">
    <property type="entry name" value="GPROTEINBRPT"/>
</dbReference>
<dbReference type="InterPro" id="IPR059179">
    <property type="entry name" value="MLKL-like_MCAfunc"/>
</dbReference>
<reference evidence="5 6" key="1">
    <citation type="journal article" date="2012" name="Proc. Natl. Acad. Sci. U.S.A.">
        <title>Comparative genomics of Ceriporiopsis subvermispora and Phanerochaete chrysosporium provide insight into selective ligninolysis.</title>
        <authorList>
            <person name="Fernandez-Fueyo E."/>
            <person name="Ruiz-Duenas F.J."/>
            <person name="Ferreira P."/>
            <person name="Floudas D."/>
            <person name="Hibbett D.S."/>
            <person name="Canessa P."/>
            <person name="Larrondo L.F."/>
            <person name="James T.Y."/>
            <person name="Seelenfreund D."/>
            <person name="Lobos S."/>
            <person name="Polanco R."/>
            <person name="Tello M."/>
            <person name="Honda Y."/>
            <person name="Watanabe T."/>
            <person name="Watanabe T."/>
            <person name="Ryu J.S."/>
            <person name="Kubicek C.P."/>
            <person name="Schmoll M."/>
            <person name="Gaskell J."/>
            <person name="Hammel K.E."/>
            <person name="St John F.J."/>
            <person name="Vanden Wymelenberg A."/>
            <person name="Sabat G."/>
            <person name="Splinter BonDurant S."/>
            <person name="Syed K."/>
            <person name="Yadav J.S."/>
            <person name="Doddapaneni H."/>
            <person name="Subramanian V."/>
            <person name="Lavin J.L."/>
            <person name="Oguiza J.A."/>
            <person name="Perez G."/>
            <person name="Pisabarro A.G."/>
            <person name="Ramirez L."/>
            <person name="Santoyo F."/>
            <person name="Master E."/>
            <person name="Coutinho P.M."/>
            <person name="Henrissat B."/>
            <person name="Lombard V."/>
            <person name="Magnuson J.K."/>
            <person name="Kuees U."/>
            <person name="Hori C."/>
            <person name="Igarashi K."/>
            <person name="Samejima M."/>
            <person name="Held B.W."/>
            <person name="Barry K.W."/>
            <person name="LaButti K.M."/>
            <person name="Lapidus A."/>
            <person name="Lindquist E.A."/>
            <person name="Lucas S.M."/>
            <person name="Riley R."/>
            <person name="Salamov A.A."/>
            <person name="Hoffmeister D."/>
            <person name="Schwenk D."/>
            <person name="Hadar Y."/>
            <person name="Yarden O."/>
            <person name="de Vries R.P."/>
            <person name="Wiebenga A."/>
            <person name="Stenlid J."/>
            <person name="Eastwood D."/>
            <person name="Grigoriev I.V."/>
            <person name="Berka R.M."/>
            <person name="Blanchette R.A."/>
            <person name="Kersten P."/>
            <person name="Martinez A.T."/>
            <person name="Vicuna R."/>
            <person name="Cullen D."/>
        </authorList>
    </citation>
    <scope>NUCLEOTIDE SEQUENCE [LARGE SCALE GENOMIC DNA]</scope>
    <source>
        <strain evidence="5 6">B</strain>
    </source>
</reference>
<dbReference type="Gene3D" id="1.20.930.20">
    <property type="entry name" value="Adaptor protein Cbl, N-terminal domain"/>
    <property type="match status" value="1"/>
</dbReference>
<accession>M2QWJ9</accession>
<feature type="repeat" description="WD" evidence="3">
    <location>
        <begin position="1096"/>
        <end position="1137"/>
    </location>
</feature>
<evidence type="ECO:0000313" key="6">
    <source>
        <dbReference type="Proteomes" id="UP000016930"/>
    </source>
</evidence>
<feature type="repeat" description="WD" evidence="3">
    <location>
        <begin position="1268"/>
        <end position="1309"/>
    </location>
</feature>
<feature type="repeat" description="WD" evidence="3">
    <location>
        <begin position="1311"/>
        <end position="1344"/>
    </location>
</feature>
<evidence type="ECO:0000259" key="4">
    <source>
        <dbReference type="PROSITE" id="PS50837"/>
    </source>
</evidence>
<dbReference type="InterPro" id="IPR050349">
    <property type="entry name" value="WD_LIS1/nudF_dynein_reg"/>
</dbReference>
<dbReference type="InterPro" id="IPR007111">
    <property type="entry name" value="NACHT_NTPase"/>
</dbReference>
<name>M2QWJ9_CERS8</name>
<feature type="repeat" description="WD" evidence="3">
    <location>
        <begin position="1016"/>
        <end position="1048"/>
    </location>
</feature>
<organism evidence="5 6">
    <name type="scientific">Ceriporiopsis subvermispora (strain B)</name>
    <name type="common">White-rot fungus</name>
    <name type="synonym">Gelatoporia subvermispora</name>
    <dbReference type="NCBI Taxonomy" id="914234"/>
    <lineage>
        <taxon>Eukaryota</taxon>
        <taxon>Fungi</taxon>
        <taxon>Dikarya</taxon>
        <taxon>Basidiomycota</taxon>
        <taxon>Agaricomycotina</taxon>
        <taxon>Agaricomycetes</taxon>
        <taxon>Polyporales</taxon>
        <taxon>Gelatoporiaceae</taxon>
        <taxon>Gelatoporia</taxon>
    </lineage>
</organism>
<evidence type="ECO:0000313" key="5">
    <source>
        <dbReference type="EMBL" id="EMD36505.1"/>
    </source>
</evidence>
<dbReference type="STRING" id="914234.M2QWJ9"/>
<feature type="domain" description="NACHT" evidence="4">
    <location>
        <begin position="219"/>
        <end position="362"/>
    </location>
</feature>
<feature type="repeat" description="WD" evidence="3">
    <location>
        <begin position="758"/>
        <end position="799"/>
    </location>
</feature>
<feature type="repeat" description="WD" evidence="3">
    <location>
        <begin position="844"/>
        <end position="885"/>
    </location>
</feature>
<proteinExistence type="predicted"/>
<dbReference type="InterPro" id="IPR001680">
    <property type="entry name" value="WD40_rpt"/>
</dbReference>
<evidence type="ECO:0000256" key="2">
    <source>
        <dbReference type="ARBA" id="ARBA00022737"/>
    </source>
</evidence>
<keyword evidence="2" id="KW-0677">Repeat</keyword>